<gene>
    <name evidence="3" type="ORF">PM10SUCC1_11420</name>
</gene>
<evidence type="ECO:0000256" key="1">
    <source>
        <dbReference type="ARBA" id="ARBA00023004"/>
    </source>
</evidence>
<keyword evidence="4" id="KW-1185">Reference proteome</keyword>
<sequence length="74" mass="8430">MVRAMTFAEKNKDFVIRNLVGSERTKSKLLERGFCVGKKLCVLTDQDCNLVVKVNECKYVLNFSLANKIMVEEA</sequence>
<organism evidence="3 4">
    <name type="scientific">Propionigenium maris DSM 9537</name>
    <dbReference type="NCBI Taxonomy" id="1123000"/>
    <lineage>
        <taxon>Bacteria</taxon>
        <taxon>Fusobacteriati</taxon>
        <taxon>Fusobacteriota</taxon>
        <taxon>Fusobacteriia</taxon>
        <taxon>Fusobacteriales</taxon>
        <taxon>Fusobacteriaceae</taxon>
        <taxon>Propionigenium</taxon>
    </lineage>
</organism>
<dbReference type="SMART" id="SM00899">
    <property type="entry name" value="FeoA"/>
    <property type="match status" value="1"/>
</dbReference>
<protein>
    <recommendedName>
        <fullName evidence="2">Ferrous iron transporter FeoA-like domain-containing protein</fullName>
    </recommendedName>
</protein>
<keyword evidence="1" id="KW-0408">Iron</keyword>
<dbReference type="GO" id="GO:0046914">
    <property type="term" value="F:transition metal ion binding"/>
    <property type="evidence" value="ECO:0007669"/>
    <property type="project" value="InterPro"/>
</dbReference>
<evidence type="ECO:0000313" key="4">
    <source>
        <dbReference type="Proteomes" id="UP001144471"/>
    </source>
</evidence>
<dbReference type="SUPFAM" id="SSF50037">
    <property type="entry name" value="C-terminal domain of transcriptional repressors"/>
    <property type="match status" value="1"/>
</dbReference>
<dbReference type="Proteomes" id="UP001144471">
    <property type="component" value="Unassembled WGS sequence"/>
</dbReference>
<dbReference type="Pfam" id="PF04023">
    <property type="entry name" value="FeoA"/>
    <property type="match status" value="1"/>
</dbReference>
<accession>A0A9W6GI48</accession>
<dbReference type="EMBL" id="BSDY01000004">
    <property type="protein sequence ID" value="GLI55628.1"/>
    <property type="molecule type" value="Genomic_DNA"/>
</dbReference>
<dbReference type="Gene3D" id="2.30.30.90">
    <property type="match status" value="1"/>
</dbReference>
<reference evidence="3" key="1">
    <citation type="submission" date="2022-12" db="EMBL/GenBank/DDBJ databases">
        <title>Reference genome sequencing for broad-spectrum identification of bacterial and archaeal isolates by mass spectrometry.</title>
        <authorList>
            <person name="Sekiguchi Y."/>
            <person name="Tourlousse D.M."/>
        </authorList>
    </citation>
    <scope>NUCLEOTIDE SEQUENCE</scope>
    <source>
        <strain evidence="3">10succ1</strain>
    </source>
</reference>
<dbReference type="InterPro" id="IPR007167">
    <property type="entry name" value="Fe-transptr_FeoA-like"/>
</dbReference>
<name>A0A9W6GI48_9FUSO</name>
<comment type="caution">
    <text evidence="3">The sequence shown here is derived from an EMBL/GenBank/DDBJ whole genome shotgun (WGS) entry which is preliminary data.</text>
</comment>
<evidence type="ECO:0000259" key="2">
    <source>
        <dbReference type="SMART" id="SM00899"/>
    </source>
</evidence>
<evidence type="ECO:0000313" key="3">
    <source>
        <dbReference type="EMBL" id="GLI55628.1"/>
    </source>
</evidence>
<dbReference type="InterPro" id="IPR008988">
    <property type="entry name" value="Transcriptional_repressor_C"/>
</dbReference>
<dbReference type="RefSeq" id="WP_281834218.1">
    <property type="nucleotide sequence ID" value="NZ_BSDY01000004.1"/>
</dbReference>
<dbReference type="InterPro" id="IPR038157">
    <property type="entry name" value="FeoA_core_dom"/>
</dbReference>
<proteinExistence type="predicted"/>
<feature type="domain" description="Ferrous iron transporter FeoA-like" evidence="2">
    <location>
        <begin position="3"/>
        <end position="73"/>
    </location>
</feature>
<dbReference type="AlphaFoldDB" id="A0A9W6GI48"/>